<organism evidence="3 4">
    <name type="scientific">Streptomyces exfoliatus</name>
    <name type="common">Streptomyces hydrogenans</name>
    <dbReference type="NCBI Taxonomy" id="1905"/>
    <lineage>
        <taxon>Bacteria</taxon>
        <taxon>Bacillati</taxon>
        <taxon>Actinomycetota</taxon>
        <taxon>Actinomycetes</taxon>
        <taxon>Kitasatosporales</taxon>
        <taxon>Streptomycetaceae</taxon>
        <taxon>Streptomyces</taxon>
    </lineage>
</organism>
<evidence type="ECO:0008006" key="5">
    <source>
        <dbReference type="Google" id="ProtNLM"/>
    </source>
</evidence>
<reference evidence="3 4" key="1">
    <citation type="submission" date="2024-06" db="EMBL/GenBank/DDBJ databases">
        <title>The Natural Products Discovery Center: Release of the First 8490 Sequenced Strains for Exploring Actinobacteria Biosynthetic Diversity.</title>
        <authorList>
            <person name="Kalkreuter E."/>
            <person name="Kautsar S.A."/>
            <person name="Yang D."/>
            <person name="Bader C.D."/>
            <person name="Teijaro C.N."/>
            <person name="Fluegel L."/>
            <person name="Davis C.M."/>
            <person name="Simpson J.R."/>
            <person name="Lauterbach L."/>
            <person name="Steele A.D."/>
            <person name="Gui C."/>
            <person name="Meng S."/>
            <person name="Li G."/>
            <person name="Viehrig K."/>
            <person name="Ye F."/>
            <person name="Su P."/>
            <person name="Kiefer A.F."/>
            <person name="Nichols A."/>
            <person name="Cepeda A.J."/>
            <person name="Yan W."/>
            <person name="Fan B."/>
            <person name="Jiang Y."/>
            <person name="Adhikari A."/>
            <person name="Zheng C.-J."/>
            <person name="Schuster L."/>
            <person name="Cowan T.M."/>
            <person name="Smanski M.J."/>
            <person name="Chevrette M.G."/>
            <person name="De Carvalho L.P.S."/>
            <person name="Shen B."/>
        </authorList>
    </citation>
    <scope>NUCLEOTIDE SEQUENCE [LARGE SCALE GENOMIC DNA]</scope>
    <source>
        <strain evidence="3 4">NPDC045705</strain>
    </source>
</reference>
<dbReference type="RefSeq" id="WP_359210980.1">
    <property type="nucleotide sequence ID" value="NZ_JBEZAM010000033.1"/>
</dbReference>
<dbReference type="SUPFAM" id="SSF140959">
    <property type="entry name" value="Indolic compounds 2,3-dioxygenase-like"/>
    <property type="match status" value="1"/>
</dbReference>
<dbReference type="InterPro" id="IPR000898">
    <property type="entry name" value="Indolamine_dOase"/>
</dbReference>
<dbReference type="Proteomes" id="UP001551210">
    <property type="component" value="Unassembled WGS sequence"/>
</dbReference>
<accession>A0ABV3D091</accession>
<dbReference type="Pfam" id="PF01231">
    <property type="entry name" value="IDO"/>
    <property type="match status" value="1"/>
</dbReference>
<evidence type="ECO:0000256" key="1">
    <source>
        <dbReference type="ARBA" id="ARBA00022723"/>
    </source>
</evidence>
<evidence type="ECO:0000313" key="4">
    <source>
        <dbReference type="Proteomes" id="UP001551210"/>
    </source>
</evidence>
<evidence type="ECO:0000313" key="3">
    <source>
        <dbReference type="EMBL" id="MEU7295879.1"/>
    </source>
</evidence>
<sequence length="199" mass="22001">MREGIGADRPELVSDALVRIRDAVEAMMATLRRIPERCDPYVYYHRVRPPMGAWGEPGVVYEGVGTAPRNWDAASGAQSELLQTLDAALGVRHGGETGGFLRGMRAYMPPGHRRFLTALEAGPSVRDHIVARDDDEKLRGRYNDAVDVLDTFRRSHMGLTVRYLSKQAGPEGVGYGTGGTDFVHFLHDTRLEASAHRID</sequence>
<dbReference type="InterPro" id="IPR037217">
    <property type="entry name" value="Trp/Indoleamine_2_3_dOase-like"/>
</dbReference>
<keyword evidence="1" id="KW-0479">Metal-binding</keyword>
<name>A0ABV3D091_STREX</name>
<gene>
    <name evidence="3" type="ORF">AB0A76_22115</name>
</gene>
<proteinExistence type="predicted"/>
<evidence type="ECO:0000256" key="2">
    <source>
        <dbReference type="ARBA" id="ARBA00023004"/>
    </source>
</evidence>
<comment type="caution">
    <text evidence="3">The sequence shown here is derived from an EMBL/GenBank/DDBJ whole genome shotgun (WGS) entry which is preliminary data.</text>
</comment>
<protein>
    <recommendedName>
        <fullName evidence="5">Indoleamine 2,3-dioxygenase</fullName>
    </recommendedName>
</protein>
<dbReference type="PANTHER" id="PTHR28657">
    <property type="entry name" value="INDOLEAMINE 2,3-DIOXYGENASE"/>
    <property type="match status" value="1"/>
</dbReference>
<keyword evidence="4" id="KW-1185">Reference proteome</keyword>
<dbReference type="EMBL" id="JBEZAM010000033">
    <property type="protein sequence ID" value="MEU7295879.1"/>
    <property type="molecule type" value="Genomic_DNA"/>
</dbReference>
<dbReference type="Gene3D" id="1.20.58.480">
    <property type="match status" value="1"/>
</dbReference>
<keyword evidence="2" id="KW-0408">Iron</keyword>
<dbReference type="PANTHER" id="PTHR28657:SF5">
    <property type="entry name" value="INDOLEAMINE 2,3-DIOXYGENASE"/>
    <property type="match status" value="1"/>
</dbReference>